<evidence type="ECO:0000313" key="3">
    <source>
        <dbReference type="Proteomes" id="UP000324748"/>
    </source>
</evidence>
<dbReference type="Proteomes" id="UP000324748">
    <property type="component" value="Unassembled WGS sequence"/>
</dbReference>
<accession>A0A5B0NJ98</accession>
<dbReference type="OrthoDB" id="10273614at2759"/>
<proteinExistence type="predicted"/>
<dbReference type="AlphaFoldDB" id="A0A5B0NJ98"/>
<evidence type="ECO:0000256" key="1">
    <source>
        <dbReference type="SAM" id="MobiDB-lite"/>
    </source>
</evidence>
<reference evidence="2 3" key="1">
    <citation type="submission" date="2019-05" db="EMBL/GenBank/DDBJ databases">
        <title>Emergence of the Ug99 lineage of the wheat stem rust pathogen through somatic hybridization.</title>
        <authorList>
            <person name="Li F."/>
            <person name="Upadhyaya N.M."/>
            <person name="Sperschneider J."/>
            <person name="Matny O."/>
            <person name="Nguyen-Phuc H."/>
            <person name="Mago R."/>
            <person name="Raley C."/>
            <person name="Miller M.E."/>
            <person name="Silverstein K.A.T."/>
            <person name="Henningsen E."/>
            <person name="Hirsch C.D."/>
            <person name="Visser B."/>
            <person name="Pretorius Z.A."/>
            <person name="Steffenson B.J."/>
            <person name="Schwessinger B."/>
            <person name="Dodds P.N."/>
            <person name="Figueroa M."/>
        </authorList>
    </citation>
    <scope>NUCLEOTIDE SEQUENCE [LARGE SCALE GENOMIC DNA]</scope>
    <source>
        <strain evidence="2">21-0</strain>
    </source>
</reference>
<feature type="region of interest" description="Disordered" evidence="1">
    <location>
        <begin position="59"/>
        <end position="89"/>
    </location>
</feature>
<organism evidence="2 3">
    <name type="scientific">Puccinia graminis f. sp. tritici</name>
    <dbReference type="NCBI Taxonomy" id="56615"/>
    <lineage>
        <taxon>Eukaryota</taxon>
        <taxon>Fungi</taxon>
        <taxon>Dikarya</taxon>
        <taxon>Basidiomycota</taxon>
        <taxon>Pucciniomycotina</taxon>
        <taxon>Pucciniomycetes</taxon>
        <taxon>Pucciniales</taxon>
        <taxon>Pucciniaceae</taxon>
        <taxon>Puccinia</taxon>
    </lineage>
</organism>
<protein>
    <submittedName>
        <fullName evidence="2">Uncharacterized protein</fullName>
    </submittedName>
</protein>
<evidence type="ECO:0000313" key="2">
    <source>
        <dbReference type="EMBL" id="KAA1089307.1"/>
    </source>
</evidence>
<sequence length="618" mass="70955">MVVLSDRVFFCVFFYVTGAAKLVLSSIDAPADAAKSLTLSEPLSDLNPAESRIASLSMESTKPKTLDQHTNNWGHHHEHGTITQGEEERKDELRSMVIDRNQIERQIEGLKSKSFDGFSQMLLELQTLHRGLWTPTKDRVRKMGGLETSLDFLPPRLDAQLTTTQTDSSRSTKNHRINLPFIKHLRIFRTKDETRDDPVVSNALLYKSSLPASRTPVPSDTSHLLSSKPGELTKDGTKRMPTYLEFVLRQNKIPIGDLIMQSAEKESLWGHDLTESEMIASLNSLQNRIEGFKSVDGVSKSTETDFQLKFLGAVLLMRHYILQHELLPSELIDSVEIFKAKSIAEMAKLHVQLLFRRWGHQYFDAVGSVVPELDFLTSAPAVEQLHGSIKALPVGDQEQVVRIVMDTIISHAPDHYPPGRKASERFDKIREAFRQVDSLDQGRMSPATESNHQADFSISSLVNELIKFLQEPEVETQPFQRRIEYQLVYYMLDYLNTFYHPIKETVIQQREDHELVQDQLKFISVYLKHYRNKRLGNTSRADIFHTLEEYLVRARSVKPQDAPFHQWVRTSFAEIFPSKDCLDPSVHTSLHFSQRISAWMTFYKQDFFIEEKKIANTV</sequence>
<feature type="region of interest" description="Disordered" evidence="1">
    <location>
        <begin position="211"/>
        <end position="234"/>
    </location>
</feature>
<dbReference type="EMBL" id="VSWC01000093">
    <property type="protein sequence ID" value="KAA1089307.1"/>
    <property type="molecule type" value="Genomic_DNA"/>
</dbReference>
<name>A0A5B0NJ98_PUCGR</name>
<comment type="caution">
    <text evidence="2">The sequence shown here is derived from an EMBL/GenBank/DDBJ whole genome shotgun (WGS) entry which is preliminary data.</text>
</comment>
<keyword evidence="3" id="KW-1185">Reference proteome</keyword>
<gene>
    <name evidence="2" type="ORF">PGT21_013587</name>
</gene>
<feature type="compositionally biased region" description="Polar residues" evidence="1">
    <location>
        <begin position="211"/>
        <end position="225"/>
    </location>
</feature>